<evidence type="ECO:0000313" key="7">
    <source>
        <dbReference type="Proteomes" id="UP001187315"/>
    </source>
</evidence>
<dbReference type="PANTHER" id="PTHR11818">
    <property type="entry name" value="BETA/GAMMA CRYSTALLIN"/>
    <property type="match status" value="1"/>
</dbReference>
<dbReference type="Pfam" id="PF00030">
    <property type="entry name" value="Crystall"/>
    <property type="match status" value="2"/>
</dbReference>
<dbReference type="Gene3D" id="2.60.20.10">
    <property type="entry name" value="Crystallins"/>
    <property type="match status" value="2"/>
</dbReference>
<dbReference type="PRINTS" id="PR01367">
    <property type="entry name" value="BGCRYSTALLIN"/>
</dbReference>
<evidence type="ECO:0000256" key="3">
    <source>
        <dbReference type="ARBA" id="ARBA00022613"/>
    </source>
</evidence>
<feature type="domain" description="Beta/gamma crystallin 'Greek key'" evidence="5">
    <location>
        <begin position="174"/>
        <end position="216"/>
    </location>
</feature>
<evidence type="ECO:0000256" key="1">
    <source>
        <dbReference type="ARBA" id="ARBA00003689"/>
    </source>
</evidence>
<proteinExistence type="inferred from homology"/>
<feature type="domain" description="Beta/gamma crystallin 'Greek key'" evidence="5">
    <location>
        <begin position="85"/>
        <end position="127"/>
    </location>
</feature>
<keyword evidence="7" id="KW-1185">Reference proteome</keyword>
<dbReference type="InterPro" id="IPR011024">
    <property type="entry name" value="G_crystallin-like"/>
</dbReference>
<dbReference type="GO" id="GO:0005212">
    <property type="term" value="F:structural constituent of eye lens"/>
    <property type="evidence" value="ECO:0007669"/>
    <property type="project" value="UniProtKB-KW"/>
</dbReference>
<comment type="function">
    <text evidence="1">Crystallins are the dominant structural components of the vertebrate eye lens.</text>
</comment>
<name>A0AA88NYB4_TACVA</name>
<dbReference type="InterPro" id="IPR001064">
    <property type="entry name" value="Beta/gamma_crystallin"/>
</dbReference>
<keyword evidence="4" id="KW-0677">Repeat</keyword>
<dbReference type="FunFam" id="2.60.20.10:FF:000001">
    <property type="entry name" value="Crystallin gamma S"/>
    <property type="match status" value="1"/>
</dbReference>
<sequence>MQATECNLLTWHNRKRFTQIHVPWPVYKEALTCKWASSDLNRLTMGKIIFFEEKNFQGRHYECSGDSAELQSFLTRCNSIRVESGCWMAYEKSNFSGYQYVLHKGEYPDYHHWAGFNDRIHSCRMVPSHQGDYKVKIFERSDFGGQAKELMDDCPDLRTCFHSGEILSANVMEGYWIFHEHPNYSGRQYFLHPGEYRRFSEWGSASPVTGSLKRITEIN</sequence>
<dbReference type="PROSITE" id="PS50915">
    <property type="entry name" value="CRYSTALLIN_BETA_GAMMA"/>
    <property type="match status" value="3"/>
</dbReference>
<evidence type="ECO:0000313" key="6">
    <source>
        <dbReference type="EMBL" id="KAK2866459.1"/>
    </source>
</evidence>
<dbReference type="Proteomes" id="UP001187315">
    <property type="component" value="Unassembled WGS sequence"/>
</dbReference>
<dbReference type="FunFam" id="2.60.20.10:FF:000003">
    <property type="entry name" value="Crystallin gamma S"/>
    <property type="match status" value="1"/>
</dbReference>
<evidence type="ECO:0000256" key="4">
    <source>
        <dbReference type="ARBA" id="ARBA00022737"/>
    </source>
</evidence>
<dbReference type="GO" id="GO:0002088">
    <property type="term" value="P:lens development in camera-type eye"/>
    <property type="evidence" value="ECO:0007669"/>
    <property type="project" value="TreeGrafter"/>
</dbReference>
<dbReference type="SMART" id="SM00247">
    <property type="entry name" value="XTALbg"/>
    <property type="match status" value="2"/>
</dbReference>
<reference evidence="6" key="1">
    <citation type="submission" date="2023-08" db="EMBL/GenBank/DDBJ databases">
        <title>Pelteobagrus vachellii genome.</title>
        <authorList>
            <person name="Liu H."/>
        </authorList>
    </citation>
    <scope>NUCLEOTIDE SEQUENCE</scope>
    <source>
        <strain evidence="6">PRFRI_2022a</strain>
        <tissue evidence="6">Muscle</tissue>
    </source>
</reference>
<evidence type="ECO:0000259" key="5">
    <source>
        <dbReference type="PROSITE" id="PS50915"/>
    </source>
</evidence>
<dbReference type="AlphaFoldDB" id="A0AA88NYB4"/>
<gene>
    <name evidence="6" type="ORF">Q7C36_002515</name>
</gene>
<organism evidence="6 7">
    <name type="scientific">Tachysurus vachellii</name>
    <name type="common">Darkbarbel catfish</name>
    <name type="synonym">Pelteobagrus vachellii</name>
    <dbReference type="NCBI Taxonomy" id="175792"/>
    <lineage>
        <taxon>Eukaryota</taxon>
        <taxon>Metazoa</taxon>
        <taxon>Chordata</taxon>
        <taxon>Craniata</taxon>
        <taxon>Vertebrata</taxon>
        <taxon>Euteleostomi</taxon>
        <taxon>Actinopterygii</taxon>
        <taxon>Neopterygii</taxon>
        <taxon>Teleostei</taxon>
        <taxon>Ostariophysi</taxon>
        <taxon>Siluriformes</taxon>
        <taxon>Bagridae</taxon>
        <taxon>Tachysurus</taxon>
    </lineage>
</organism>
<dbReference type="EMBL" id="JAVHJS010000002">
    <property type="protein sequence ID" value="KAK2866459.1"/>
    <property type="molecule type" value="Genomic_DNA"/>
</dbReference>
<feature type="domain" description="Beta/gamma crystallin 'Greek key'" evidence="5">
    <location>
        <begin position="46"/>
        <end position="84"/>
    </location>
</feature>
<dbReference type="InterPro" id="IPR050252">
    <property type="entry name" value="Beta/Gamma-Crystallin"/>
</dbReference>
<evidence type="ECO:0000256" key="2">
    <source>
        <dbReference type="ARBA" id="ARBA00009646"/>
    </source>
</evidence>
<protein>
    <recommendedName>
        <fullName evidence="5">Beta/gamma crystallin 'Greek key' domain-containing protein</fullName>
    </recommendedName>
</protein>
<dbReference type="GO" id="GO:0007601">
    <property type="term" value="P:visual perception"/>
    <property type="evidence" value="ECO:0007669"/>
    <property type="project" value="TreeGrafter"/>
</dbReference>
<accession>A0AA88NYB4</accession>
<comment type="similarity">
    <text evidence="2">Belongs to the beta/gamma-crystallin family.</text>
</comment>
<dbReference type="SUPFAM" id="SSF49695">
    <property type="entry name" value="gamma-Crystallin-like"/>
    <property type="match status" value="1"/>
</dbReference>
<comment type="caution">
    <text evidence="6">The sequence shown here is derived from an EMBL/GenBank/DDBJ whole genome shotgun (WGS) entry which is preliminary data.</text>
</comment>
<keyword evidence="3" id="KW-0273">Eye lens protein</keyword>
<dbReference type="PANTHER" id="PTHR11818:SF107">
    <property type="entry name" value="CRYGMX PROTEIN"/>
    <property type="match status" value="1"/>
</dbReference>